<evidence type="ECO:0000313" key="19">
    <source>
        <dbReference type="EMBL" id="MDR6212471.1"/>
    </source>
</evidence>
<keyword evidence="11 14" id="KW-0472">Membrane</keyword>
<feature type="compositionally biased region" description="Low complexity" evidence="16">
    <location>
        <begin position="540"/>
        <end position="554"/>
    </location>
</feature>
<comment type="subcellular location">
    <subcellularLocation>
        <location evidence="1 14">Cell outer membrane</location>
        <topology evidence="1 14">Multi-pass membrane protein</topology>
    </subcellularLocation>
</comment>
<comment type="similarity">
    <text evidence="2 14 15">Belongs to the TonB-dependent receptor family.</text>
</comment>
<dbReference type="InterPro" id="IPR012910">
    <property type="entry name" value="Plug_dom"/>
</dbReference>
<dbReference type="SMART" id="SM00965">
    <property type="entry name" value="STN"/>
    <property type="match status" value="1"/>
</dbReference>
<evidence type="ECO:0000256" key="3">
    <source>
        <dbReference type="ARBA" id="ARBA00022448"/>
    </source>
</evidence>
<dbReference type="SUPFAM" id="SSF56935">
    <property type="entry name" value="Porins"/>
    <property type="match status" value="1"/>
</dbReference>
<evidence type="ECO:0000256" key="5">
    <source>
        <dbReference type="ARBA" id="ARBA00022496"/>
    </source>
</evidence>
<evidence type="ECO:0000313" key="20">
    <source>
        <dbReference type="Proteomes" id="UP001267710"/>
    </source>
</evidence>
<sequence>MNRPTVRPVPLALALVFAFGCAAAGAQNAATPTAPLQIRIAAQPLAEALNDWARQTRVQLVVQQSLVAGKSAPAVAGLLAPQQALDRLLVGSGLVAVSEGAAVVIRPTPTHGSGAALPAVTVTADASPQAPTGPVAGLVARRSLVATKTDTPILEVAQSISVVTRDQMDAQGVQTVEQSLRYTSGVLTEVTGYDLRYASLNIRGFDATLYRDGLRVFKTGTYGDWLTEPQGVERVEVLKGPSALLYGQGGPGGVVNQVSKRPTAEPLNEVNASAGSHGRYQTGFDIGRPLNEDGSLLFRINGMGRDAKTQTEHSRDDRLYIAPALTWKPSARTSFTVLADLTRDRMTPKSWWPNQSLLGSYVGGRIPVDAFAGEPGFDRYNRDMASIGYLLEHALSDSLTVRQNLRYAEYDLDYQHVYATAVRPDQRSVTRDSLISRSKSHVTTVDTNLQKDLSTGEVRHKLLVSLDYQDFSGKEDIGFGRAPALDFVNPVYGAAFTAPVTAHNTAKVKQVGLYAQDQMRWGPWIVNAGLRHDRAETERGTATATASSSDSKTTGSAGVLYMLDSGLTPYASYSTSFVPVVGANYRSTPQPESSEQIEVGLKYQPAGTEQLYTASLFDLRRQNVTTLDPAAAALRVQTGEVRSRGLELEAKARITVGLDLLASYTYLDAKVTRSNDAQELGKRPFQTARNTAKLWLGYALPGEALGGWSLGLGLRRVGPTVADTYNRYWNEGYTLVDAAVHYAQGPVRFSLNVANLGDKVTTANRAQFYGQGRSVMATVGYRW</sequence>
<gene>
    <name evidence="19" type="ORF">QE399_000160</name>
</gene>
<reference evidence="19 20" key="1">
    <citation type="submission" date="2023-08" db="EMBL/GenBank/DDBJ databases">
        <title>Functional and genomic diversity of the sorghum phyllosphere microbiome.</title>
        <authorList>
            <person name="Shade A."/>
        </authorList>
    </citation>
    <scope>NUCLEOTIDE SEQUENCE [LARGE SCALE GENOMIC DNA]</scope>
    <source>
        <strain evidence="19 20">SORGH_AS_0335</strain>
    </source>
</reference>
<evidence type="ECO:0000256" key="11">
    <source>
        <dbReference type="ARBA" id="ARBA00023136"/>
    </source>
</evidence>
<keyword evidence="5" id="KW-0410">Iron transport</keyword>
<evidence type="ECO:0000256" key="14">
    <source>
        <dbReference type="PROSITE-ProRule" id="PRU01360"/>
    </source>
</evidence>
<evidence type="ECO:0000256" key="10">
    <source>
        <dbReference type="ARBA" id="ARBA00023077"/>
    </source>
</evidence>
<protein>
    <submittedName>
        <fullName evidence="19">Iron complex outermembrane receptor protein</fullName>
    </submittedName>
</protein>
<dbReference type="EMBL" id="JAVIZX010000001">
    <property type="protein sequence ID" value="MDR6212471.1"/>
    <property type="molecule type" value="Genomic_DNA"/>
</dbReference>
<comment type="caution">
    <text evidence="19">The sequence shown here is derived from an EMBL/GenBank/DDBJ whole genome shotgun (WGS) entry which is preliminary data.</text>
</comment>
<feature type="region of interest" description="Disordered" evidence="16">
    <location>
        <begin position="535"/>
        <end position="554"/>
    </location>
</feature>
<keyword evidence="10 15" id="KW-0798">TonB box</keyword>
<evidence type="ECO:0000256" key="1">
    <source>
        <dbReference type="ARBA" id="ARBA00004571"/>
    </source>
</evidence>
<dbReference type="InterPro" id="IPR039426">
    <property type="entry name" value="TonB-dep_rcpt-like"/>
</dbReference>
<evidence type="ECO:0000256" key="9">
    <source>
        <dbReference type="ARBA" id="ARBA00023065"/>
    </source>
</evidence>
<keyword evidence="12 19" id="KW-0675">Receptor</keyword>
<accession>A0ABU1I5H8</accession>
<evidence type="ECO:0000256" key="17">
    <source>
        <dbReference type="SAM" id="SignalP"/>
    </source>
</evidence>
<organism evidence="19 20">
    <name type="scientific">Paracidovorax wautersii</name>
    <dbReference type="NCBI Taxonomy" id="1177982"/>
    <lineage>
        <taxon>Bacteria</taxon>
        <taxon>Pseudomonadati</taxon>
        <taxon>Pseudomonadota</taxon>
        <taxon>Betaproteobacteria</taxon>
        <taxon>Burkholderiales</taxon>
        <taxon>Comamonadaceae</taxon>
        <taxon>Paracidovorax</taxon>
    </lineage>
</organism>
<keyword evidence="9" id="KW-0406">Ion transport</keyword>
<dbReference type="InterPro" id="IPR010105">
    <property type="entry name" value="TonB_sidphr_rcpt"/>
</dbReference>
<dbReference type="InterPro" id="IPR037066">
    <property type="entry name" value="Plug_dom_sf"/>
</dbReference>
<proteinExistence type="inferred from homology"/>
<dbReference type="PROSITE" id="PS51257">
    <property type="entry name" value="PROKAR_LIPOPROTEIN"/>
    <property type="match status" value="1"/>
</dbReference>
<keyword evidence="8" id="KW-0408">Iron</keyword>
<keyword evidence="6 14" id="KW-0812">Transmembrane</keyword>
<feature type="domain" description="Secretin/TonB short N-terminal" evidence="18">
    <location>
        <begin position="58"/>
        <end position="108"/>
    </location>
</feature>
<dbReference type="Gene3D" id="3.55.50.30">
    <property type="match status" value="1"/>
</dbReference>
<name>A0ABU1I5H8_9BURK</name>
<evidence type="ECO:0000256" key="6">
    <source>
        <dbReference type="ARBA" id="ARBA00022692"/>
    </source>
</evidence>
<dbReference type="Proteomes" id="UP001267710">
    <property type="component" value="Unassembled WGS sequence"/>
</dbReference>
<feature type="signal peptide" evidence="17">
    <location>
        <begin position="1"/>
        <end position="29"/>
    </location>
</feature>
<keyword evidence="13 14" id="KW-0998">Cell outer membrane</keyword>
<evidence type="ECO:0000259" key="18">
    <source>
        <dbReference type="SMART" id="SM00965"/>
    </source>
</evidence>
<dbReference type="Pfam" id="PF00593">
    <property type="entry name" value="TonB_dep_Rec_b-barrel"/>
    <property type="match status" value="1"/>
</dbReference>
<dbReference type="CDD" id="cd01347">
    <property type="entry name" value="ligand_gated_channel"/>
    <property type="match status" value="1"/>
</dbReference>
<feature type="chain" id="PRO_5047139675" evidence="17">
    <location>
        <begin position="30"/>
        <end position="783"/>
    </location>
</feature>
<keyword evidence="7 17" id="KW-0732">Signal</keyword>
<evidence type="ECO:0000256" key="16">
    <source>
        <dbReference type="SAM" id="MobiDB-lite"/>
    </source>
</evidence>
<dbReference type="PANTHER" id="PTHR32552:SF68">
    <property type="entry name" value="FERRICHROME OUTER MEMBRANE TRANSPORTER_PHAGE RECEPTOR"/>
    <property type="match status" value="1"/>
</dbReference>
<dbReference type="PANTHER" id="PTHR32552">
    <property type="entry name" value="FERRICHROME IRON RECEPTOR-RELATED"/>
    <property type="match status" value="1"/>
</dbReference>
<dbReference type="Gene3D" id="2.40.170.20">
    <property type="entry name" value="TonB-dependent receptor, beta-barrel domain"/>
    <property type="match status" value="1"/>
</dbReference>
<dbReference type="NCBIfam" id="TIGR01783">
    <property type="entry name" value="TonB-siderophor"/>
    <property type="match status" value="1"/>
</dbReference>
<keyword evidence="20" id="KW-1185">Reference proteome</keyword>
<keyword evidence="3 14" id="KW-0813">Transport</keyword>
<evidence type="ECO:0000256" key="8">
    <source>
        <dbReference type="ARBA" id="ARBA00023004"/>
    </source>
</evidence>
<dbReference type="PROSITE" id="PS52016">
    <property type="entry name" value="TONB_DEPENDENT_REC_3"/>
    <property type="match status" value="1"/>
</dbReference>
<evidence type="ECO:0000256" key="2">
    <source>
        <dbReference type="ARBA" id="ARBA00009810"/>
    </source>
</evidence>
<evidence type="ECO:0000256" key="4">
    <source>
        <dbReference type="ARBA" id="ARBA00022452"/>
    </source>
</evidence>
<keyword evidence="4 14" id="KW-1134">Transmembrane beta strand</keyword>
<dbReference type="Pfam" id="PF07715">
    <property type="entry name" value="Plug"/>
    <property type="match status" value="1"/>
</dbReference>
<dbReference type="InterPro" id="IPR036942">
    <property type="entry name" value="Beta-barrel_TonB_sf"/>
</dbReference>
<dbReference type="InterPro" id="IPR000531">
    <property type="entry name" value="Beta-barrel_TonB"/>
</dbReference>
<evidence type="ECO:0000256" key="15">
    <source>
        <dbReference type="RuleBase" id="RU003357"/>
    </source>
</evidence>
<evidence type="ECO:0000256" key="13">
    <source>
        <dbReference type="ARBA" id="ARBA00023237"/>
    </source>
</evidence>
<dbReference type="RefSeq" id="WP_309825419.1">
    <property type="nucleotide sequence ID" value="NZ_JAVIZX010000001.1"/>
</dbReference>
<evidence type="ECO:0000256" key="12">
    <source>
        <dbReference type="ARBA" id="ARBA00023170"/>
    </source>
</evidence>
<dbReference type="Gene3D" id="2.170.130.10">
    <property type="entry name" value="TonB-dependent receptor, plug domain"/>
    <property type="match status" value="1"/>
</dbReference>
<evidence type="ECO:0000256" key="7">
    <source>
        <dbReference type="ARBA" id="ARBA00022729"/>
    </source>
</evidence>
<dbReference type="InterPro" id="IPR011662">
    <property type="entry name" value="Secretin/TonB_short_N"/>
</dbReference>